<dbReference type="InterPro" id="IPR001466">
    <property type="entry name" value="Beta-lactam-related"/>
</dbReference>
<dbReference type="AlphaFoldDB" id="A0A226DUC1"/>
<dbReference type="PANTHER" id="PTHR46825:SF15">
    <property type="entry name" value="BETA-LACTAMASE-RELATED DOMAIN-CONTAINING PROTEIN"/>
    <property type="match status" value="1"/>
</dbReference>
<comment type="caution">
    <text evidence="3">The sequence shown here is derived from an EMBL/GenBank/DDBJ whole genome shotgun (WGS) entry which is preliminary data.</text>
</comment>
<organism evidence="3 4">
    <name type="scientific">Folsomia candida</name>
    <name type="common">Springtail</name>
    <dbReference type="NCBI Taxonomy" id="158441"/>
    <lineage>
        <taxon>Eukaryota</taxon>
        <taxon>Metazoa</taxon>
        <taxon>Ecdysozoa</taxon>
        <taxon>Arthropoda</taxon>
        <taxon>Hexapoda</taxon>
        <taxon>Collembola</taxon>
        <taxon>Entomobryomorpha</taxon>
        <taxon>Isotomoidea</taxon>
        <taxon>Isotomidae</taxon>
        <taxon>Proisotominae</taxon>
        <taxon>Folsomia</taxon>
    </lineage>
</organism>
<dbReference type="Pfam" id="PF00144">
    <property type="entry name" value="Beta-lactamase"/>
    <property type="match status" value="1"/>
</dbReference>
<evidence type="ECO:0000313" key="3">
    <source>
        <dbReference type="EMBL" id="OXA48311.1"/>
    </source>
</evidence>
<dbReference type="InterPro" id="IPR012338">
    <property type="entry name" value="Beta-lactam/transpept-like"/>
</dbReference>
<dbReference type="SUPFAM" id="SSF56601">
    <property type="entry name" value="beta-lactamase/transpeptidase-like"/>
    <property type="match status" value="1"/>
</dbReference>
<dbReference type="PANTHER" id="PTHR46825">
    <property type="entry name" value="D-ALANYL-D-ALANINE-CARBOXYPEPTIDASE/ENDOPEPTIDASE AMPH"/>
    <property type="match status" value="1"/>
</dbReference>
<evidence type="ECO:0000259" key="2">
    <source>
        <dbReference type="Pfam" id="PF00144"/>
    </source>
</evidence>
<keyword evidence="4" id="KW-1185">Reference proteome</keyword>
<dbReference type="Proteomes" id="UP000198287">
    <property type="component" value="Unassembled WGS sequence"/>
</dbReference>
<proteinExistence type="predicted"/>
<dbReference type="EMBL" id="LNIX01000012">
    <property type="protein sequence ID" value="OXA48311.1"/>
    <property type="molecule type" value="Genomic_DNA"/>
</dbReference>
<reference evidence="3 4" key="1">
    <citation type="submission" date="2015-12" db="EMBL/GenBank/DDBJ databases">
        <title>The genome of Folsomia candida.</title>
        <authorList>
            <person name="Faddeeva A."/>
            <person name="Derks M.F."/>
            <person name="Anvar Y."/>
            <person name="Smit S."/>
            <person name="Van Straalen N."/>
            <person name="Roelofs D."/>
        </authorList>
    </citation>
    <scope>NUCLEOTIDE SEQUENCE [LARGE SCALE GENOMIC DNA]</scope>
    <source>
        <strain evidence="3 4">VU population</strain>
        <tissue evidence="3">Whole body</tissue>
    </source>
</reference>
<evidence type="ECO:0000256" key="1">
    <source>
        <dbReference type="SAM" id="SignalP"/>
    </source>
</evidence>
<protein>
    <submittedName>
        <fullName evidence="3">Protein flp</fullName>
    </submittedName>
</protein>
<dbReference type="InterPro" id="IPR050491">
    <property type="entry name" value="AmpC-like"/>
</dbReference>
<feature type="chain" id="PRO_5013008331" evidence="1">
    <location>
        <begin position="23"/>
        <end position="558"/>
    </location>
</feature>
<accession>A0A226DUC1</accession>
<feature type="signal peptide" evidence="1">
    <location>
        <begin position="1"/>
        <end position="22"/>
    </location>
</feature>
<sequence>MRNTTSISFIFFVSVLISLGQSQIPPDLQLQINTLVDEFINFHNIPGLGLSLIKGDGEILYNQGYGFRDIENQINADDATIFAIGSISKSFTATVIVRSLSEQFHNLGEIVLDIPIRQLAPSYNFTLGDRYRSESITFRDLLSHRVCILPESMGIFVDPFGSAENFLYRQRYAPQVCQFRGGYVYNNAMVALASNIIGHLANSTFDVILAKLFTDIGMNDSTVVRQSDDHNNMSNRSVPYYQMDGQLHRFNPELLKPVSMAIGSGGILTSARDMAKYMQFHLNQGKVGSDQIVNPEAMQWLYRASNLNVWGSFRTENAASFLDLTYSYGLGLDLGVYDGWQTIYHGGFLPPYESFMTLAPGLKLGIFTTFSGPGSTQETEYHQQRLHAKIFDAVLGVNRSDSFPNTRSISPRFNDATILTKSKVEKKPKLGNTIKIEPGDLVGNFGSGQSGQIVGSLRLNDSGVLQPYLSYGVWGQAWLIQVSNTTFLADWDSDVVQVFATGTVPPDFQLFVEFWDVDTFGLVTGGAQMGTDFVRNVTLDQLPVVPYLPDSCGLTNFN</sequence>
<feature type="domain" description="Beta-lactamase-related" evidence="2">
    <location>
        <begin position="34"/>
        <end position="382"/>
    </location>
</feature>
<dbReference type="OMA" id="MNSTYFD"/>
<evidence type="ECO:0000313" key="4">
    <source>
        <dbReference type="Proteomes" id="UP000198287"/>
    </source>
</evidence>
<name>A0A226DUC1_FOLCA</name>
<gene>
    <name evidence="3" type="ORF">Fcan01_17063</name>
</gene>
<dbReference type="Gene3D" id="3.40.710.10">
    <property type="entry name" value="DD-peptidase/beta-lactamase superfamily"/>
    <property type="match status" value="1"/>
</dbReference>
<keyword evidence="1" id="KW-0732">Signal</keyword>
<dbReference type="OrthoDB" id="5946976at2759"/>